<dbReference type="PANTHER" id="PTHR30349">
    <property type="entry name" value="PHAGE INTEGRASE-RELATED"/>
    <property type="match status" value="1"/>
</dbReference>
<feature type="domain" description="Tyr recombinase" evidence="5">
    <location>
        <begin position="172"/>
        <end position="364"/>
    </location>
</feature>
<evidence type="ECO:0000256" key="3">
    <source>
        <dbReference type="ARBA" id="ARBA00023172"/>
    </source>
</evidence>
<evidence type="ECO:0000259" key="6">
    <source>
        <dbReference type="PROSITE" id="PS51900"/>
    </source>
</evidence>
<dbReference type="EMBL" id="BMPP01000018">
    <property type="protein sequence ID" value="GGK38093.1"/>
    <property type="molecule type" value="Genomic_DNA"/>
</dbReference>
<keyword evidence="2 4" id="KW-0238">DNA-binding</keyword>
<gene>
    <name evidence="7" type="ORF">GCM10008955_34980</name>
</gene>
<name>A0ABQ2F3U5_9DEIO</name>
<feature type="domain" description="Core-binding (CB)" evidence="6">
    <location>
        <begin position="68"/>
        <end position="150"/>
    </location>
</feature>
<dbReference type="InterPro" id="IPR011010">
    <property type="entry name" value="DNA_brk_join_enz"/>
</dbReference>
<dbReference type="InterPro" id="IPR050090">
    <property type="entry name" value="Tyrosine_recombinase_XerCD"/>
</dbReference>
<dbReference type="PROSITE" id="PS51898">
    <property type="entry name" value="TYR_RECOMBINASE"/>
    <property type="match status" value="1"/>
</dbReference>
<dbReference type="SUPFAM" id="SSF56349">
    <property type="entry name" value="DNA breaking-rejoining enzymes"/>
    <property type="match status" value="1"/>
</dbReference>
<dbReference type="PANTHER" id="PTHR30349:SF91">
    <property type="entry name" value="INTA PROTEIN"/>
    <property type="match status" value="1"/>
</dbReference>
<dbReference type="InterPro" id="IPR010998">
    <property type="entry name" value="Integrase_recombinase_N"/>
</dbReference>
<dbReference type="PROSITE" id="PS51900">
    <property type="entry name" value="CB"/>
    <property type="match status" value="1"/>
</dbReference>
<dbReference type="InterPro" id="IPR044068">
    <property type="entry name" value="CB"/>
</dbReference>
<organism evidence="7 8">
    <name type="scientific">Deinococcus malanensis</name>
    <dbReference type="NCBI Taxonomy" id="1706855"/>
    <lineage>
        <taxon>Bacteria</taxon>
        <taxon>Thermotogati</taxon>
        <taxon>Deinococcota</taxon>
        <taxon>Deinococci</taxon>
        <taxon>Deinococcales</taxon>
        <taxon>Deinococcaceae</taxon>
        <taxon>Deinococcus</taxon>
    </lineage>
</organism>
<accession>A0ABQ2F3U5</accession>
<evidence type="ECO:0000313" key="7">
    <source>
        <dbReference type="EMBL" id="GGK38093.1"/>
    </source>
</evidence>
<dbReference type="CDD" id="cd01189">
    <property type="entry name" value="INT_ICEBs1_C_like"/>
    <property type="match status" value="1"/>
</dbReference>
<dbReference type="InterPro" id="IPR004107">
    <property type="entry name" value="Integrase_SAM-like_N"/>
</dbReference>
<keyword evidence="1" id="KW-0229">DNA integration</keyword>
<dbReference type="Pfam" id="PF00589">
    <property type="entry name" value="Phage_integrase"/>
    <property type="match status" value="1"/>
</dbReference>
<keyword evidence="3" id="KW-0233">DNA recombination</keyword>
<keyword evidence="8" id="KW-1185">Reference proteome</keyword>
<evidence type="ECO:0000256" key="2">
    <source>
        <dbReference type="ARBA" id="ARBA00023125"/>
    </source>
</evidence>
<protein>
    <submittedName>
        <fullName evidence="7">Site-specific integrase</fullName>
    </submittedName>
</protein>
<sequence>MRRRENGEGCVKKLPSGSYRWQVTLGFDERGKQLLKSGTEKTKKDADRARVQALADHQRGLLPIPSQIRLADWLPRWLELKRPGLAPKTYANYEYIVQRHLGPLLGQRKLQDLKPSDIRAAYVKLSDQGFSKSLLHQVRVILRQALQEAVFDEIVARNVAELARLPSFRRGKTARALDTEEVGAFLQAARAHRLGLLFEFVIASGLRRGEVCALKWSHLDLDQGLLRVRENITVVNGKATLGAPKTESGMRDLHLAADTVTLLRRHQRDQQAEGWAGSSHVFTNAKGQRLYPDSLTKLAGKIAGQAGLGSLRFHDLRHTYASLMLSKGVPMEVVSEKLGHSRPSTTADIYRHIFVEEHQRHTFSLTALLAPVPLKLRSAAKRPEQIQDEEPAA</sequence>
<dbReference type="InterPro" id="IPR002104">
    <property type="entry name" value="Integrase_catalytic"/>
</dbReference>
<dbReference type="Gene3D" id="1.10.150.130">
    <property type="match status" value="1"/>
</dbReference>
<evidence type="ECO:0000259" key="5">
    <source>
        <dbReference type="PROSITE" id="PS51898"/>
    </source>
</evidence>
<dbReference type="InterPro" id="IPR013762">
    <property type="entry name" value="Integrase-like_cat_sf"/>
</dbReference>
<comment type="caution">
    <text evidence="7">The sequence shown here is derived from an EMBL/GenBank/DDBJ whole genome shotgun (WGS) entry which is preliminary data.</text>
</comment>
<dbReference type="Pfam" id="PF14659">
    <property type="entry name" value="Phage_int_SAM_3"/>
    <property type="match status" value="1"/>
</dbReference>
<reference evidence="8" key="1">
    <citation type="journal article" date="2019" name="Int. J. Syst. Evol. Microbiol.">
        <title>The Global Catalogue of Microorganisms (GCM) 10K type strain sequencing project: providing services to taxonomists for standard genome sequencing and annotation.</title>
        <authorList>
            <consortium name="The Broad Institute Genomics Platform"/>
            <consortium name="The Broad Institute Genome Sequencing Center for Infectious Disease"/>
            <person name="Wu L."/>
            <person name="Ma J."/>
        </authorList>
    </citation>
    <scope>NUCLEOTIDE SEQUENCE [LARGE SCALE GENOMIC DNA]</scope>
    <source>
        <strain evidence="8">JCM 30331</strain>
    </source>
</reference>
<evidence type="ECO:0000313" key="8">
    <source>
        <dbReference type="Proteomes" id="UP000647587"/>
    </source>
</evidence>
<proteinExistence type="predicted"/>
<dbReference type="Gene3D" id="1.10.443.10">
    <property type="entry name" value="Intergrase catalytic core"/>
    <property type="match status" value="1"/>
</dbReference>
<evidence type="ECO:0000256" key="4">
    <source>
        <dbReference type="PROSITE-ProRule" id="PRU01248"/>
    </source>
</evidence>
<evidence type="ECO:0000256" key="1">
    <source>
        <dbReference type="ARBA" id="ARBA00022908"/>
    </source>
</evidence>
<dbReference type="RefSeq" id="WP_189011080.1">
    <property type="nucleotide sequence ID" value="NZ_BMPP01000018.1"/>
</dbReference>
<dbReference type="Proteomes" id="UP000647587">
    <property type="component" value="Unassembled WGS sequence"/>
</dbReference>